<sequence>MKKLFVAAIVAFAGFTATQAQASVNKLEIVSVQDSVVKTPIEVSALPDAIKTVLQTDPYKDWTPTAAFSVKDGDKAYFQVDVKKAEEMASLKFDAEGKPVDFTGTSVVQSEALTNNEGMVSMQDSVVKTPIEVSALPDAIKTVLATEPYKAWTPTAAFTVKDGDKSYFQVDVKKEEEMASLKFDAEGKPVE</sequence>
<accession>A0ABW9JDJ5</accession>
<keyword evidence="3" id="KW-1185">Reference proteome</keyword>
<proteinExistence type="predicted"/>
<reference evidence="2 3" key="1">
    <citation type="submission" date="2024-12" db="EMBL/GenBank/DDBJ databases">
        <authorList>
            <person name="Hu S."/>
        </authorList>
    </citation>
    <scope>NUCLEOTIDE SEQUENCE [LARGE SCALE GENOMIC DNA]</scope>
    <source>
        <strain evidence="2 3">P-25</strain>
    </source>
</reference>
<protein>
    <recommendedName>
        <fullName evidence="4">Beta-lactamase-inhibitor-like PepSY-like domain-containing protein</fullName>
    </recommendedName>
</protein>
<evidence type="ECO:0008006" key="4">
    <source>
        <dbReference type="Google" id="ProtNLM"/>
    </source>
</evidence>
<gene>
    <name evidence="2" type="ORF">E5L68_003630</name>
</gene>
<feature type="signal peptide" evidence="1">
    <location>
        <begin position="1"/>
        <end position="22"/>
    </location>
</feature>
<name>A0ABW9JDJ5_9SPHI</name>
<dbReference type="RefSeq" id="WP_212751576.1">
    <property type="nucleotide sequence ID" value="NZ_SRMP02000003.1"/>
</dbReference>
<evidence type="ECO:0000313" key="2">
    <source>
        <dbReference type="EMBL" id="MFN0290464.1"/>
    </source>
</evidence>
<evidence type="ECO:0000256" key="1">
    <source>
        <dbReference type="SAM" id="SignalP"/>
    </source>
</evidence>
<dbReference type="EMBL" id="SRMP02000003">
    <property type="protein sequence ID" value="MFN0290464.1"/>
    <property type="molecule type" value="Genomic_DNA"/>
</dbReference>
<organism evidence="2 3">
    <name type="scientific">Pedobacter helvus</name>
    <dbReference type="NCBI Taxonomy" id="2563444"/>
    <lineage>
        <taxon>Bacteria</taxon>
        <taxon>Pseudomonadati</taxon>
        <taxon>Bacteroidota</taxon>
        <taxon>Sphingobacteriia</taxon>
        <taxon>Sphingobacteriales</taxon>
        <taxon>Sphingobacteriaceae</taxon>
        <taxon>Pedobacter</taxon>
    </lineage>
</organism>
<feature type="chain" id="PRO_5047425104" description="Beta-lactamase-inhibitor-like PepSY-like domain-containing protein" evidence="1">
    <location>
        <begin position="23"/>
        <end position="191"/>
    </location>
</feature>
<dbReference type="Gene3D" id="3.10.450.360">
    <property type="match status" value="2"/>
</dbReference>
<evidence type="ECO:0000313" key="3">
    <source>
        <dbReference type="Proteomes" id="UP001517367"/>
    </source>
</evidence>
<comment type="caution">
    <text evidence="2">The sequence shown here is derived from an EMBL/GenBank/DDBJ whole genome shotgun (WGS) entry which is preliminary data.</text>
</comment>
<dbReference type="Proteomes" id="UP001517367">
    <property type="component" value="Unassembled WGS sequence"/>
</dbReference>
<keyword evidence="1" id="KW-0732">Signal</keyword>